<keyword evidence="8" id="KW-0732">Signal</keyword>
<dbReference type="AlphaFoldDB" id="A0A316FK37"/>
<dbReference type="PANTHER" id="PTHR43806">
    <property type="entry name" value="PEPTIDASE S8"/>
    <property type="match status" value="1"/>
</dbReference>
<dbReference type="Gene3D" id="3.40.50.200">
    <property type="entry name" value="Peptidase S8/S53 domain"/>
    <property type="match status" value="1"/>
</dbReference>
<dbReference type="SUPFAM" id="SSF52743">
    <property type="entry name" value="Subtilisin-like"/>
    <property type="match status" value="1"/>
</dbReference>
<evidence type="ECO:0000256" key="5">
    <source>
        <dbReference type="ARBA" id="ARBA00022825"/>
    </source>
</evidence>
<evidence type="ECO:0000256" key="8">
    <source>
        <dbReference type="SAM" id="SignalP"/>
    </source>
</evidence>
<dbReference type="Pfam" id="PF00082">
    <property type="entry name" value="Peptidase_S8"/>
    <property type="match status" value="2"/>
</dbReference>
<keyword evidence="2 7" id="KW-0645">Protease</keyword>
<dbReference type="InterPro" id="IPR000209">
    <property type="entry name" value="Peptidase_S8/S53_dom"/>
</dbReference>
<feature type="active site" description="Charge relay system" evidence="6 7">
    <location>
        <position position="134"/>
    </location>
</feature>
<evidence type="ECO:0000259" key="9">
    <source>
        <dbReference type="Pfam" id="PF00082"/>
    </source>
</evidence>
<dbReference type="InterPro" id="IPR023828">
    <property type="entry name" value="Peptidase_S8_Ser-AS"/>
</dbReference>
<dbReference type="RefSeq" id="WP_109764305.1">
    <property type="nucleotide sequence ID" value="NZ_QGGU01000009.1"/>
</dbReference>
<evidence type="ECO:0000313" key="11">
    <source>
        <dbReference type="Proteomes" id="UP000245790"/>
    </source>
</evidence>
<feature type="active site" description="Charge relay system" evidence="6 7">
    <location>
        <position position="174"/>
    </location>
</feature>
<keyword evidence="3" id="KW-0479">Metal-binding</keyword>
<dbReference type="GO" id="GO:0005615">
    <property type="term" value="C:extracellular space"/>
    <property type="evidence" value="ECO:0007669"/>
    <property type="project" value="TreeGrafter"/>
</dbReference>
<accession>A0A316FK37</accession>
<reference evidence="10 11" key="1">
    <citation type="submission" date="2018-05" db="EMBL/GenBank/DDBJ databases">
        <title>Genomic Encyclopedia of Type Strains, Phase IV (KMG-IV): sequencing the most valuable type-strain genomes for metagenomic binning, comparative biology and taxonomic classification.</title>
        <authorList>
            <person name="Goeker M."/>
        </authorList>
    </citation>
    <scope>NUCLEOTIDE SEQUENCE [LARGE SCALE GENOMIC DNA]</scope>
    <source>
        <strain evidence="10 11">DSM 25350</strain>
    </source>
</reference>
<dbReference type="GO" id="GO:0046872">
    <property type="term" value="F:metal ion binding"/>
    <property type="evidence" value="ECO:0007669"/>
    <property type="project" value="UniProtKB-KW"/>
</dbReference>
<feature type="signal peptide" evidence="8">
    <location>
        <begin position="1"/>
        <end position="23"/>
    </location>
</feature>
<feature type="active site" description="Charge relay system" evidence="6 7">
    <location>
        <position position="461"/>
    </location>
</feature>
<evidence type="ECO:0000256" key="3">
    <source>
        <dbReference type="ARBA" id="ARBA00022723"/>
    </source>
</evidence>
<evidence type="ECO:0000256" key="6">
    <source>
        <dbReference type="PIRSR" id="PIRSR615500-1"/>
    </source>
</evidence>
<sequence>MVSKLKAISAATMLTLSAGSLQADDSRYIIQVDNDKKGVVKALAKKMGGELNLDANGFIAATFDGKSLNDVKGLLNNPHIKLIEADTRRFPMAIYNDDAGDPTAQQLTPYAIYQSEANQVALQMTNAKTVCVIDSGIAREQGETGGYNADFDWTVITGTSDSGTGDWFRDGGPHGTHVAGTIAAADNGFGVIGMAPGNPLHIIKVFNEAGWGYSSDLAFAAQKCTEGGADIISMSLGGGGANSTEENAFNTFTNNGGLVLAAAGNDGNTTRSYPAGYSSVMMIGANDGDNNIASFSQFPSCTSGKGPKATFDETICVEATAGGVDTLSTYPSGGASMSTLTADSVGFASSAMENNGSASGSTYFMGTAESTDAGASGKVCMIDRGVISFHDKVLNCESSGGIGAVIINNEPGMLYGTLGTSNSTTIPAVGAAQEDRSALLAAATASISIGPSDYGYMSGTSMATPGVSGVAALVWSNHPTCSGSDIRAALKATAFDAGAAGHDEYFGYGIVKAKAASDYLTANSCDGGTEPPAGDISLSANGYKNKGAQVVDLSWSGTTATNIDVFRDGSIIATTANDGAYTDNLNVKGGGSYIYKVCDAGTTTCSADVSVVF</sequence>
<dbReference type="PROSITE" id="PS51892">
    <property type="entry name" value="SUBTILASE"/>
    <property type="match status" value="1"/>
</dbReference>
<dbReference type="EMBL" id="QGGU01000009">
    <property type="protein sequence ID" value="PWK48643.1"/>
    <property type="molecule type" value="Genomic_DNA"/>
</dbReference>
<dbReference type="PROSITE" id="PS00137">
    <property type="entry name" value="SUBTILASE_HIS"/>
    <property type="match status" value="1"/>
</dbReference>
<dbReference type="InterPro" id="IPR022398">
    <property type="entry name" value="Peptidase_S8_His-AS"/>
</dbReference>
<dbReference type="Gene3D" id="3.50.30.30">
    <property type="match status" value="1"/>
</dbReference>
<dbReference type="InterPro" id="IPR015500">
    <property type="entry name" value="Peptidase_S8_subtilisin-rel"/>
</dbReference>
<dbReference type="InterPro" id="IPR034202">
    <property type="entry name" value="Subtilisin_Carlsberg-like"/>
</dbReference>
<evidence type="ECO:0000313" key="10">
    <source>
        <dbReference type="EMBL" id="PWK48643.1"/>
    </source>
</evidence>
<dbReference type="GO" id="GO:0006508">
    <property type="term" value="P:proteolysis"/>
    <property type="evidence" value="ECO:0007669"/>
    <property type="project" value="UniProtKB-KW"/>
</dbReference>
<dbReference type="CDD" id="cd07477">
    <property type="entry name" value="Peptidases_S8_Subtilisin_subset"/>
    <property type="match status" value="1"/>
</dbReference>
<feature type="domain" description="Peptidase S8/S53" evidence="9">
    <location>
        <begin position="129"/>
        <end position="308"/>
    </location>
</feature>
<protein>
    <submittedName>
        <fullName evidence="10">PA domain-containing protein</fullName>
    </submittedName>
</protein>
<feature type="chain" id="PRO_5016295713" evidence="8">
    <location>
        <begin position="24"/>
        <end position="613"/>
    </location>
</feature>
<dbReference type="OrthoDB" id="9790784at2"/>
<evidence type="ECO:0000256" key="4">
    <source>
        <dbReference type="ARBA" id="ARBA00022801"/>
    </source>
</evidence>
<gene>
    <name evidence="10" type="ORF">C8D97_109194</name>
</gene>
<evidence type="ECO:0000256" key="7">
    <source>
        <dbReference type="PROSITE-ProRule" id="PRU01240"/>
    </source>
</evidence>
<keyword evidence="11" id="KW-1185">Reference proteome</keyword>
<evidence type="ECO:0000256" key="1">
    <source>
        <dbReference type="ARBA" id="ARBA00011073"/>
    </source>
</evidence>
<dbReference type="GO" id="GO:0004252">
    <property type="term" value="F:serine-type endopeptidase activity"/>
    <property type="evidence" value="ECO:0007669"/>
    <property type="project" value="UniProtKB-UniRule"/>
</dbReference>
<dbReference type="Proteomes" id="UP000245790">
    <property type="component" value="Unassembled WGS sequence"/>
</dbReference>
<dbReference type="PRINTS" id="PR00723">
    <property type="entry name" value="SUBTILISIN"/>
</dbReference>
<name>A0A316FK37_9GAMM</name>
<dbReference type="InterPro" id="IPR050131">
    <property type="entry name" value="Peptidase_S8_subtilisin-like"/>
</dbReference>
<evidence type="ECO:0000256" key="2">
    <source>
        <dbReference type="ARBA" id="ARBA00022670"/>
    </source>
</evidence>
<dbReference type="PROSITE" id="PS00138">
    <property type="entry name" value="SUBTILASE_SER"/>
    <property type="match status" value="1"/>
</dbReference>
<keyword evidence="5 7" id="KW-0720">Serine protease</keyword>
<comment type="caution">
    <text evidence="10">The sequence shown here is derived from an EMBL/GenBank/DDBJ whole genome shotgun (WGS) entry which is preliminary data.</text>
</comment>
<proteinExistence type="inferred from homology"/>
<organism evidence="10 11">
    <name type="scientific">Pleionea mediterranea</name>
    <dbReference type="NCBI Taxonomy" id="523701"/>
    <lineage>
        <taxon>Bacteria</taxon>
        <taxon>Pseudomonadati</taxon>
        <taxon>Pseudomonadota</taxon>
        <taxon>Gammaproteobacteria</taxon>
        <taxon>Oceanospirillales</taxon>
        <taxon>Pleioneaceae</taxon>
        <taxon>Pleionea</taxon>
    </lineage>
</organism>
<feature type="domain" description="Peptidase S8/S53" evidence="9">
    <location>
        <begin position="422"/>
        <end position="509"/>
    </location>
</feature>
<keyword evidence="4 7" id="KW-0378">Hydrolase</keyword>
<comment type="similarity">
    <text evidence="1 7">Belongs to the peptidase S8 family.</text>
</comment>
<dbReference type="InterPro" id="IPR036852">
    <property type="entry name" value="Peptidase_S8/S53_dom_sf"/>
</dbReference>
<dbReference type="PANTHER" id="PTHR43806:SF11">
    <property type="entry name" value="CEREVISIN-RELATED"/>
    <property type="match status" value="1"/>
</dbReference>